<feature type="compositionally biased region" description="Gly residues" evidence="1">
    <location>
        <begin position="116"/>
        <end position="155"/>
    </location>
</feature>
<reference evidence="4" key="1">
    <citation type="submission" date="2016-10" db="EMBL/GenBank/DDBJ databases">
        <authorList>
            <person name="Varghese N."/>
            <person name="Submissions S."/>
        </authorList>
    </citation>
    <scope>NUCLEOTIDE SEQUENCE [LARGE SCALE GENOMIC DNA]</scope>
    <source>
        <strain evidence="4">CGMCC 4.2126</strain>
    </source>
</reference>
<dbReference type="Pfam" id="PF01464">
    <property type="entry name" value="SLT"/>
    <property type="match status" value="1"/>
</dbReference>
<dbReference type="Proteomes" id="UP000199111">
    <property type="component" value="Unassembled WGS sequence"/>
</dbReference>
<dbReference type="RefSeq" id="WP_177245164.1">
    <property type="nucleotide sequence ID" value="NZ_FOQY01000011.1"/>
</dbReference>
<evidence type="ECO:0000256" key="1">
    <source>
        <dbReference type="SAM" id="MobiDB-lite"/>
    </source>
</evidence>
<accession>A0A1I3TNT1</accession>
<keyword evidence="4" id="KW-1185">Reference proteome</keyword>
<feature type="domain" description="Transglycosylase SLT" evidence="2">
    <location>
        <begin position="209"/>
        <end position="281"/>
    </location>
</feature>
<evidence type="ECO:0000313" key="4">
    <source>
        <dbReference type="Proteomes" id="UP000199111"/>
    </source>
</evidence>
<dbReference type="InterPro" id="IPR008258">
    <property type="entry name" value="Transglycosylase_SLT_dom_1"/>
</dbReference>
<organism evidence="3 4">
    <name type="scientific">Streptosporangium canum</name>
    <dbReference type="NCBI Taxonomy" id="324952"/>
    <lineage>
        <taxon>Bacteria</taxon>
        <taxon>Bacillati</taxon>
        <taxon>Actinomycetota</taxon>
        <taxon>Actinomycetes</taxon>
        <taxon>Streptosporangiales</taxon>
        <taxon>Streptosporangiaceae</taxon>
        <taxon>Streptosporangium</taxon>
    </lineage>
</organism>
<name>A0A1I3TNT1_9ACTN</name>
<dbReference type="Gene3D" id="1.10.530.10">
    <property type="match status" value="1"/>
</dbReference>
<proteinExistence type="predicted"/>
<sequence length="306" mass="32447">LTENLVTQWNTYRANNVKNADGSTRTEAELAAGIKPSVDAAVSDARLQLDDADKAVTKAAADLKKYMDERSITFKEILAVTDLKTDEYKFLPESGRPFDWQKTPPAGPGQTTLAGTNGGNGTGPSSGYGSGGYGSGGSGSGGDASGVIGSGGTSSGGTVPQPKEKVVGWIKEALTIIKSGRIDDFLAKKGILQKVKDLDPNDPKDIERIWTIIFHESGGNPNAQNNWDVNARNGVPSQGLMQTIPTTFDEWSPKDHKVIKDPVHNIIAGVLYTYGTYGSLAEHPGIASLERVDAQGRPNPGGYKPY</sequence>
<dbReference type="GeneID" id="96304488"/>
<dbReference type="AlphaFoldDB" id="A0A1I3TNT1"/>
<gene>
    <name evidence="3" type="ORF">SAMN05216275_111235</name>
</gene>
<feature type="non-terminal residue" evidence="3">
    <location>
        <position position="1"/>
    </location>
</feature>
<evidence type="ECO:0000313" key="3">
    <source>
        <dbReference type="EMBL" id="SFJ72888.1"/>
    </source>
</evidence>
<protein>
    <submittedName>
        <fullName evidence="3">Transglycosylase SLT domain-containing protein</fullName>
    </submittedName>
</protein>
<dbReference type="EMBL" id="FOQY01000011">
    <property type="protein sequence ID" value="SFJ72888.1"/>
    <property type="molecule type" value="Genomic_DNA"/>
</dbReference>
<feature type="region of interest" description="Disordered" evidence="1">
    <location>
        <begin position="93"/>
        <end position="162"/>
    </location>
</feature>
<dbReference type="InterPro" id="IPR023346">
    <property type="entry name" value="Lysozyme-like_dom_sf"/>
</dbReference>
<evidence type="ECO:0000259" key="2">
    <source>
        <dbReference type="Pfam" id="PF01464"/>
    </source>
</evidence>
<dbReference type="SUPFAM" id="SSF53955">
    <property type="entry name" value="Lysozyme-like"/>
    <property type="match status" value="1"/>
</dbReference>